<protein>
    <submittedName>
        <fullName evidence="1">Uncharacterized protein</fullName>
    </submittedName>
</protein>
<reference evidence="1 2" key="1">
    <citation type="submission" date="2019-02" db="EMBL/GenBank/DDBJ databases">
        <authorList>
            <consortium name="Pathogen Informatics"/>
        </authorList>
    </citation>
    <scope>NUCLEOTIDE SEQUENCE [LARGE SCALE GENOMIC DNA]</scope>
    <source>
        <strain evidence="1 2">3012STDY6756504</strain>
    </source>
</reference>
<evidence type="ECO:0000313" key="2">
    <source>
        <dbReference type="Proteomes" id="UP000290439"/>
    </source>
</evidence>
<organism evidence="1 2">
    <name type="scientific">Nocardia cyriacigeorgica</name>
    <dbReference type="NCBI Taxonomy" id="135487"/>
    <lineage>
        <taxon>Bacteria</taxon>
        <taxon>Bacillati</taxon>
        <taxon>Actinomycetota</taxon>
        <taxon>Actinomycetes</taxon>
        <taxon>Mycobacteriales</taxon>
        <taxon>Nocardiaceae</taxon>
        <taxon>Nocardia</taxon>
    </lineage>
</organism>
<sequence length="122" mass="13115">MALSGSGLAVAHGMFNVVGGGWPLVHRRSFEAIFGQKTDEWLQSTVAGLLAANGTVQLLAAGGRGDTRTSADIGIATAATLLIIDAVYVPKGRIPKSYLLDAAMEIGWLVAWWRYRHDHRVQ</sequence>
<dbReference type="Proteomes" id="UP000290439">
    <property type="component" value="Chromosome"/>
</dbReference>
<dbReference type="AlphaFoldDB" id="A0A4V6IC07"/>
<accession>A0A4V6IC07</accession>
<evidence type="ECO:0000313" key="1">
    <source>
        <dbReference type="EMBL" id="VFA97853.1"/>
    </source>
</evidence>
<proteinExistence type="predicted"/>
<name>A0A4V6IC07_9NOCA</name>
<dbReference type="EMBL" id="LR215973">
    <property type="protein sequence ID" value="VFA97853.1"/>
    <property type="molecule type" value="Genomic_DNA"/>
</dbReference>
<gene>
    <name evidence="1" type="ORF">NCTC10797_01618</name>
</gene>